<gene>
    <name evidence="10 11" type="primary">aqpZ</name>
    <name evidence="11" type="ORF">L2740_09795</name>
</gene>
<comment type="catalytic activity">
    <reaction evidence="10">
        <text>H2O(in) = H2O(out)</text>
        <dbReference type="Rhea" id="RHEA:29667"/>
        <dbReference type="ChEBI" id="CHEBI:15377"/>
    </reaction>
</comment>
<evidence type="ECO:0000256" key="3">
    <source>
        <dbReference type="ARBA" id="ARBA00022448"/>
    </source>
</evidence>
<keyword evidence="12" id="KW-1185">Reference proteome</keyword>
<comment type="similarity">
    <text evidence="2 10">Belongs to the MIP/aquaporin (TC 1.A.8) family.</text>
</comment>
<keyword evidence="4 10" id="KW-1003">Cell membrane</keyword>
<dbReference type="PANTHER" id="PTHR19139">
    <property type="entry name" value="AQUAPORIN TRANSPORTER"/>
    <property type="match status" value="1"/>
</dbReference>
<keyword evidence="3 10" id="KW-0813">Transport</keyword>
<dbReference type="AlphaFoldDB" id="A0A9X1ZC62"/>
<evidence type="ECO:0000256" key="8">
    <source>
        <dbReference type="ARBA" id="ARBA00022989"/>
    </source>
</evidence>
<dbReference type="GO" id="GO:0015250">
    <property type="term" value="F:water channel activity"/>
    <property type="evidence" value="ECO:0007669"/>
    <property type="project" value="UniProtKB-UniRule"/>
</dbReference>
<feature type="transmembrane region" description="Helical" evidence="10">
    <location>
        <begin position="165"/>
        <end position="186"/>
    </location>
</feature>
<keyword evidence="8 10" id="KW-1133">Transmembrane helix</keyword>
<dbReference type="InterPro" id="IPR023743">
    <property type="entry name" value="Aquaporin_Z"/>
</dbReference>
<evidence type="ECO:0000256" key="5">
    <source>
        <dbReference type="ARBA" id="ARBA00022519"/>
    </source>
</evidence>
<comment type="subunit">
    <text evidence="10">Homotetramer.</text>
</comment>
<keyword evidence="7 10" id="KW-0677">Repeat</keyword>
<feature type="transmembrane region" description="Helical" evidence="10">
    <location>
        <begin position="38"/>
        <end position="62"/>
    </location>
</feature>
<comment type="domain">
    <text evidence="10">Aquaporins contain two tandem repeats each containing three membrane-spanning domains and a pore-forming loop with the signature motif Asn-Pro-Ala (NPA).</text>
</comment>
<dbReference type="Gene3D" id="1.20.1080.10">
    <property type="entry name" value="Glycerol uptake facilitator protein"/>
    <property type="match status" value="1"/>
</dbReference>
<feature type="short sequence motif" description="NPA 2" evidence="10">
    <location>
        <begin position="187"/>
        <end position="189"/>
    </location>
</feature>
<feature type="site" description="Selectivity filter" evidence="10">
    <location>
        <position position="190"/>
    </location>
</feature>
<dbReference type="FunFam" id="1.20.1080.10:FF:000007">
    <property type="entry name" value="Aquaporin Z"/>
    <property type="match status" value="1"/>
</dbReference>
<keyword evidence="6 10" id="KW-0812">Transmembrane</keyword>
<feature type="site" description="Involved in tetramerization or stability of the tetramer" evidence="10">
    <location>
        <position position="22"/>
    </location>
</feature>
<sequence length="231" mass="23706">MNMTQKMTAEFIGTLWLVLGGCGSAVLAAAFPEVGIGLLGVAFAFGLTVLTMAFAIGHISGCHLNPAVSIGLWAGGRFPASELLPYIIAQVTGGIAGAGILYLIASGQDGFSLSAGFASNGYGDHSPGGYSLTAALICEIVMTMFFLIIILGATDSRAPKGFAPIAIGLGLTLIHLISIPVTNTSVNPARSTGPALFVGDWATSQLWLFWVAPIIGAIIAGGIYKIFDAKE</sequence>
<dbReference type="SUPFAM" id="SSF81338">
    <property type="entry name" value="Aquaporin-like"/>
    <property type="match status" value="1"/>
</dbReference>
<dbReference type="PROSITE" id="PS51257">
    <property type="entry name" value="PROKAR_LIPOPROTEIN"/>
    <property type="match status" value="1"/>
</dbReference>
<dbReference type="GO" id="GO:0005886">
    <property type="term" value="C:plasma membrane"/>
    <property type="evidence" value="ECO:0007669"/>
    <property type="project" value="UniProtKB-SubCell"/>
</dbReference>
<comment type="function">
    <text evidence="10">Channel that permits osmotically driven movement of water in both directions. It is involved in the osmoregulation and in the maintenance of cell turgor during volume expansion in rapidly growing cells. It mediates rapid entry or exit of water in response to abrupt changes in osmolarity.</text>
</comment>
<keyword evidence="9 10" id="KW-0472">Membrane</keyword>
<evidence type="ECO:0000256" key="1">
    <source>
        <dbReference type="ARBA" id="ARBA00004651"/>
    </source>
</evidence>
<reference evidence="11" key="1">
    <citation type="submission" date="2022-01" db="EMBL/GenBank/DDBJ databases">
        <title>Whole genome-based taxonomy of the Shewanellaceae.</title>
        <authorList>
            <person name="Martin-Rodriguez A.J."/>
        </authorList>
    </citation>
    <scope>NUCLEOTIDE SEQUENCE</scope>
    <source>
        <strain evidence="11">KCTC 23973</strain>
    </source>
</reference>
<keyword evidence="5" id="KW-0997">Cell inner membrane</keyword>
<evidence type="ECO:0000256" key="2">
    <source>
        <dbReference type="ARBA" id="ARBA00006175"/>
    </source>
</evidence>
<dbReference type="PROSITE" id="PS00221">
    <property type="entry name" value="MIP"/>
    <property type="match status" value="1"/>
</dbReference>
<dbReference type="InterPro" id="IPR022357">
    <property type="entry name" value="MIP_CS"/>
</dbReference>
<dbReference type="InterPro" id="IPR000425">
    <property type="entry name" value="MIP"/>
</dbReference>
<dbReference type="InterPro" id="IPR034294">
    <property type="entry name" value="Aquaporin_transptr"/>
</dbReference>
<feature type="site" description="Selectivity filter" evidence="10">
    <location>
        <position position="45"/>
    </location>
</feature>
<feature type="site" description="Selectivity filter" evidence="10">
    <location>
        <position position="175"/>
    </location>
</feature>
<evidence type="ECO:0000313" key="12">
    <source>
        <dbReference type="Proteomes" id="UP001139293"/>
    </source>
</evidence>
<dbReference type="CDD" id="cd00333">
    <property type="entry name" value="MIP"/>
    <property type="match status" value="1"/>
</dbReference>
<dbReference type="HAMAP" id="MF_01146">
    <property type="entry name" value="Aquaporin_Z"/>
    <property type="match status" value="1"/>
</dbReference>
<feature type="transmembrane region" description="Helical" evidence="10">
    <location>
        <begin position="130"/>
        <end position="153"/>
    </location>
</feature>
<feature type="short sequence motif" description="NPA 1" evidence="10">
    <location>
        <begin position="65"/>
        <end position="67"/>
    </location>
</feature>
<comment type="subcellular location">
    <subcellularLocation>
        <location evidence="1 10">Cell membrane</location>
        <topology evidence="1 10">Multi-pass membrane protein</topology>
    </subcellularLocation>
</comment>
<dbReference type="EMBL" id="JAKILB010000005">
    <property type="protein sequence ID" value="MCL1138836.1"/>
    <property type="molecule type" value="Genomic_DNA"/>
</dbReference>
<organism evidence="11 12">
    <name type="scientific">Shewanella pneumatophori</name>
    <dbReference type="NCBI Taxonomy" id="314092"/>
    <lineage>
        <taxon>Bacteria</taxon>
        <taxon>Pseudomonadati</taxon>
        <taxon>Pseudomonadota</taxon>
        <taxon>Gammaproteobacteria</taxon>
        <taxon>Alteromonadales</taxon>
        <taxon>Shewanellaceae</taxon>
        <taxon>Shewanella</taxon>
    </lineage>
</organism>
<evidence type="ECO:0000313" key="11">
    <source>
        <dbReference type="EMBL" id="MCL1138836.1"/>
    </source>
</evidence>
<evidence type="ECO:0000256" key="10">
    <source>
        <dbReference type="HAMAP-Rule" id="MF_01146"/>
    </source>
</evidence>
<comment type="caution">
    <text evidence="10">Lacks conserved residue(s) required for the propagation of feature annotation.</text>
</comment>
<protein>
    <recommendedName>
        <fullName evidence="10">Aquaporin Z</fullName>
    </recommendedName>
</protein>
<dbReference type="Pfam" id="PF00230">
    <property type="entry name" value="MIP"/>
    <property type="match status" value="1"/>
</dbReference>
<evidence type="ECO:0000256" key="6">
    <source>
        <dbReference type="ARBA" id="ARBA00022692"/>
    </source>
</evidence>
<feature type="transmembrane region" description="Helical" evidence="10">
    <location>
        <begin position="83"/>
        <end position="105"/>
    </location>
</feature>
<dbReference type="RefSeq" id="WP_248949959.1">
    <property type="nucleotide sequence ID" value="NZ_JAKILB010000005.1"/>
</dbReference>
<dbReference type="Proteomes" id="UP001139293">
    <property type="component" value="Unassembled WGS sequence"/>
</dbReference>
<feature type="site" description="Selectivity filter" evidence="10">
    <location>
        <position position="184"/>
    </location>
</feature>
<dbReference type="PRINTS" id="PR00783">
    <property type="entry name" value="MINTRINSICP"/>
</dbReference>
<dbReference type="PANTHER" id="PTHR19139:SF199">
    <property type="entry name" value="MIP17260P"/>
    <property type="match status" value="1"/>
</dbReference>
<comment type="caution">
    <text evidence="11">The sequence shown here is derived from an EMBL/GenBank/DDBJ whole genome shotgun (WGS) entry which is preliminary data.</text>
</comment>
<evidence type="ECO:0000256" key="4">
    <source>
        <dbReference type="ARBA" id="ARBA00022475"/>
    </source>
</evidence>
<evidence type="ECO:0000256" key="7">
    <source>
        <dbReference type="ARBA" id="ARBA00022737"/>
    </source>
</evidence>
<feature type="transmembrane region" description="Helical" evidence="10">
    <location>
        <begin position="206"/>
        <end position="227"/>
    </location>
</feature>
<dbReference type="NCBIfam" id="TIGR00861">
    <property type="entry name" value="MIP"/>
    <property type="match status" value="1"/>
</dbReference>
<accession>A0A9X1ZC62</accession>
<dbReference type="NCBIfam" id="NF003838">
    <property type="entry name" value="PRK05420.1"/>
    <property type="match status" value="1"/>
</dbReference>
<name>A0A9X1ZC62_9GAMM</name>
<evidence type="ECO:0000256" key="9">
    <source>
        <dbReference type="ARBA" id="ARBA00023136"/>
    </source>
</evidence>
<proteinExistence type="inferred from homology"/>
<dbReference type="InterPro" id="IPR023271">
    <property type="entry name" value="Aquaporin-like"/>
</dbReference>